<dbReference type="PROSITE" id="PS51354">
    <property type="entry name" value="GLUTAREDOXIN_2"/>
    <property type="match status" value="1"/>
</dbReference>
<organism evidence="3">
    <name type="scientific">Rhizophora mucronata</name>
    <name type="common">Asiatic mangrove</name>
    <dbReference type="NCBI Taxonomy" id="61149"/>
    <lineage>
        <taxon>Eukaryota</taxon>
        <taxon>Viridiplantae</taxon>
        <taxon>Streptophyta</taxon>
        <taxon>Embryophyta</taxon>
        <taxon>Tracheophyta</taxon>
        <taxon>Spermatophyta</taxon>
        <taxon>Magnoliopsida</taxon>
        <taxon>eudicotyledons</taxon>
        <taxon>Gunneridae</taxon>
        <taxon>Pentapetalae</taxon>
        <taxon>rosids</taxon>
        <taxon>fabids</taxon>
        <taxon>Malpighiales</taxon>
        <taxon>Rhizophoraceae</taxon>
        <taxon>Rhizophora</taxon>
    </lineage>
</organism>
<feature type="domain" description="Glutaredoxin" evidence="2">
    <location>
        <begin position="218"/>
        <end position="283"/>
    </location>
</feature>
<dbReference type="EMBL" id="GGEC01061382">
    <property type="protein sequence ID" value="MBX41866.1"/>
    <property type="molecule type" value="Transcribed_RNA"/>
</dbReference>
<dbReference type="PANTHER" id="PTHR45669">
    <property type="entry name" value="GLUTAREDOXIN DOMAIN-CONTAINING CYSTEINE-RICH PROTEIN CG12206-RELATED"/>
    <property type="match status" value="1"/>
</dbReference>
<evidence type="ECO:0000256" key="1">
    <source>
        <dbReference type="SAM" id="MobiDB-lite"/>
    </source>
</evidence>
<reference evidence="3" key="1">
    <citation type="submission" date="2018-02" db="EMBL/GenBank/DDBJ databases">
        <title>Rhizophora mucronata_Transcriptome.</title>
        <authorList>
            <person name="Meera S.P."/>
            <person name="Sreeshan A."/>
            <person name="Augustine A."/>
        </authorList>
    </citation>
    <scope>NUCLEOTIDE SEQUENCE</scope>
    <source>
        <tissue evidence="3">Leaf</tissue>
    </source>
</reference>
<dbReference type="Pfam" id="PF23733">
    <property type="entry name" value="GRXCR1-2_C"/>
    <property type="match status" value="1"/>
</dbReference>
<evidence type="ECO:0000313" key="3">
    <source>
        <dbReference type="EMBL" id="MBX41866.1"/>
    </source>
</evidence>
<dbReference type="CDD" id="cd03031">
    <property type="entry name" value="GRX_GRX_like"/>
    <property type="match status" value="1"/>
</dbReference>
<dbReference type="InterPro" id="IPR002109">
    <property type="entry name" value="Glutaredoxin"/>
</dbReference>
<dbReference type="InterPro" id="IPR036249">
    <property type="entry name" value="Thioredoxin-like_sf"/>
</dbReference>
<accession>A0A2P2NHB7</accession>
<protein>
    <submittedName>
        <fullName evidence="3">Uncharacterized protein MANES_02G007900</fullName>
    </submittedName>
</protein>
<dbReference type="Gene3D" id="3.40.30.10">
    <property type="entry name" value="Glutaredoxin"/>
    <property type="match status" value="1"/>
</dbReference>
<dbReference type="AlphaFoldDB" id="A0A2P2NHB7"/>
<evidence type="ECO:0000259" key="2">
    <source>
        <dbReference type="Pfam" id="PF00462"/>
    </source>
</evidence>
<dbReference type="PANTHER" id="PTHR45669:SF7">
    <property type="entry name" value="F1N19.7"/>
    <property type="match status" value="1"/>
</dbReference>
<dbReference type="SUPFAM" id="SSF52833">
    <property type="entry name" value="Thioredoxin-like"/>
    <property type="match status" value="1"/>
</dbReference>
<feature type="region of interest" description="Disordered" evidence="1">
    <location>
        <begin position="141"/>
        <end position="168"/>
    </location>
</feature>
<name>A0A2P2NHB7_RHIMU</name>
<feature type="compositionally biased region" description="Basic and acidic residues" evidence="1">
    <location>
        <begin position="141"/>
        <end position="155"/>
    </location>
</feature>
<sequence length="360" mass="39569">MGCASSKRIQTAVEVYRPPPSSIAVFDINSIQEPWLVVDNISSQEQREKPTSVPPPVLEKFSKFETDAPRSWEEVSKALQEDLLKPTSTSSKPNSLKPPAQDNTAVADILSVKKQDQQNRGSFHTLEELDAKLCPKSQNELRKAGSMRNEFRQTESRVSAESVTGPAGSDIKPVRENIFIVRDRLEREKERKGATVNRWDPLSECPEKVPPGGADSLVIYTTSLRGVRRTHEDCSGVLAVLDGHGVVYDERDVSLHGEFLNELRELLGEGVAVPRIFVKGKYIGGVEELVGLNESGRLGRILSWARVERVVGRKVCEVCGGARFLPCLDCGGSCKILVDGVKERCGKCNENGLVRCAACA</sequence>
<dbReference type="Pfam" id="PF00462">
    <property type="entry name" value="Glutaredoxin"/>
    <property type="match status" value="1"/>
</dbReference>
<proteinExistence type="predicted"/>